<evidence type="ECO:0000259" key="1">
    <source>
        <dbReference type="Pfam" id="PF26610"/>
    </source>
</evidence>
<dbReference type="AlphaFoldDB" id="A0A6G9YMA2"/>
<accession>A0A6G9YMA2</accession>
<organism evidence="2 3">
    <name type="scientific">Nocardia arthritidis</name>
    <dbReference type="NCBI Taxonomy" id="228602"/>
    <lineage>
        <taxon>Bacteria</taxon>
        <taxon>Bacillati</taxon>
        <taxon>Actinomycetota</taxon>
        <taxon>Actinomycetes</taxon>
        <taxon>Mycobacteriales</taxon>
        <taxon>Nocardiaceae</taxon>
        <taxon>Nocardia</taxon>
    </lineage>
</organism>
<dbReference type="InterPro" id="IPR058827">
    <property type="entry name" value="YbbD_head"/>
</dbReference>
<name>A0A6G9YMA2_9NOCA</name>
<dbReference type="Pfam" id="PF26610">
    <property type="entry name" value="YbbD_head"/>
    <property type="match status" value="1"/>
</dbReference>
<reference evidence="2 3" key="1">
    <citation type="journal article" date="2019" name="ACS Chem. Biol.">
        <title>Identification and Mobilization of a Cryptic Antibiotic Biosynthesis Gene Locus from a Human-Pathogenic Nocardia Isolate.</title>
        <authorList>
            <person name="Herisse M."/>
            <person name="Ishida K."/>
            <person name="Porter J.L."/>
            <person name="Howden B."/>
            <person name="Hertweck C."/>
            <person name="Stinear T.P."/>
            <person name="Pidot S.J."/>
        </authorList>
    </citation>
    <scope>NUCLEOTIDE SEQUENCE [LARGE SCALE GENOMIC DNA]</scope>
    <source>
        <strain evidence="2 3">AUSMDU00012717</strain>
    </source>
</reference>
<protein>
    <recommendedName>
        <fullName evidence="1">YbbD head domain-containing protein</fullName>
    </recommendedName>
</protein>
<sequence length="133" mass="14605">MRNAVFGLVLTAIVTGCGIHLSPEVAEVRYASAEQGCRNEARFDCLPDWIPKAAFDIRLRYDIDTADRLLTFRLPAGAGLGGICAPANSVAKRPRLSADWWSDDYPGHADLACGDYRGLVRGDVFYGWATNQR</sequence>
<evidence type="ECO:0000313" key="3">
    <source>
        <dbReference type="Proteomes" id="UP000503540"/>
    </source>
</evidence>
<dbReference type="RefSeq" id="WP_167476696.1">
    <property type="nucleotide sequence ID" value="NZ_CP046172.1"/>
</dbReference>
<evidence type="ECO:0000313" key="2">
    <source>
        <dbReference type="EMBL" id="QIS14260.1"/>
    </source>
</evidence>
<dbReference type="Proteomes" id="UP000503540">
    <property type="component" value="Chromosome"/>
</dbReference>
<gene>
    <name evidence="2" type="ORF">F5544_32105</name>
</gene>
<dbReference type="EMBL" id="CP046172">
    <property type="protein sequence ID" value="QIS14260.1"/>
    <property type="molecule type" value="Genomic_DNA"/>
</dbReference>
<keyword evidence="3" id="KW-1185">Reference proteome</keyword>
<proteinExistence type="predicted"/>
<feature type="domain" description="YbbD head" evidence="1">
    <location>
        <begin position="46"/>
        <end position="72"/>
    </location>
</feature>
<dbReference type="PROSITE" id="PS51257">
    <property type="entry name" value="PROKAR_LIPOPROTEIN"/>
    <property type="match status" value="1"/>
</dbReference>
<dbReference type="KEGG" id="nah:F5544_32105"/>